<dbReference type="InterPro" id="IPR053148">
    <property type="entry name" value="PD-DEXK-like_domain"/>
</dbReference>
<comment type="caution">
    <text evidence="3">The sequence shown here is derived from an EMBL/GenBank/DDBJ whole genome shotgun (WGS) entry which is preliminary data.</text>
</comment>
<proteinExistence type="predicted"/>
<dbReference type="InterPro" id="IPR041527">
    <property type="entry name" value="YhcG_N"/>
</dbReference>
<organism evidence="3 4">
    <name type="scientific">Cryomorpha ignava</name>
    <dbReference type="NCBI Taxonomy" id="101383"/>
    <lineage>
        <taxon>Bacteria</taxon>
        <taxon>Pseudomonadati</taxon>
        <taxon>Bacteroidota</taxon>
        <taxon>Flavobacteriia</taxon>
        <taxon>Flavobacteriales</taxon>
        <taxon>Cryomorphaceae</taxon>
        <taxon>Cryomorpha</taxon>
    </lineage>
</organism>
<dbReference type="GO" id="GO:0003676">
    <property type="term" value="F:nucleic acid binding"/>
    <property type="evidence" value="ECO:0007669"/>
    <property type="project" value="InterPro"/>
</dbReference>
<evidence type="ECO:0000313" key="4">
    <source>
        <dbReference type="Proteomes" id="UP000486602"/>
    </source>
</evidence>
<reference evidence="3 4" key="1">
    <citation type="submission" date="2020-02" db="EMBL/GenBank/DDBJ databases">
        <title>Out from the shadows clarifying the taxonomy of the family Cryomorphaceae and related taxa by utilizing the GTDB taxonomic framework.</title>
        <authorList>
            <person name="Bowman J.P."/>
        </authorList>
    </citation>
    <scope>NUCLEOTIDE SEQUENCE [LARGE SCALE GENOMIC DNA]</scope>
    <source>
        <strain evidence="3 4">QSSC 1-22</strain>
    </source>
</reference>
<keyword evidence="4" id="KW-1185">Reference proteome</keyword>
<dbReference type="AlphaFoldDB" id="A0A7K3WN17"/>
<feature type="domain" description="YhcG N-terminal" evidence="2">
    <location>
        <begin position="12"/>
        <end position="175"/>
    </location>
</feature>
<name>A0A7K3WN17_9FLAO</name>
<evidence type="ECO:0000313" key="3">
    <source>
        <dbReference type="EMBL" id="NEN22262.1"/>
    </source>
</evidence>
<dbReference type="PANTHER" id="PTHR30547">
    <property type="entry name" value="UNCHARACTERIZED PROTEIN YHCG-RELATED"/>
    <property type="match status" value="1"/>
</dbReference>
<evidence type="ECO:0000259" key="2">
    <source>
        <dbReference type="Pfam" id="PF17761"/>
    </source>
</evidence>
<dbReference type="Gene3D" id="3.40.1350.10">
    <property type="match status" value="1"/>
</dbReference>
<sequence>MEKAYTDWIEYLKQKIKSAQLKASIAVNEELLRLYWDIGKSIVEKQEAFAWGSKIVEQMAKDLKRELPDTHGFSRTNLFAMRKFYSFYKHQDMVQPTNEQIKNTDIRENIQLVHQAGGQLPADSILCKIPWRHHVAIMSKCSTLTEAIFYIQHTIHNNWSRNVLEIQLESNLIERQGKAQNNFELTLPKPQSNLAQETLKDPYKFDFLTLETNVQELDLERNLTENITQFLLELGKGFAFVGRQYPLQVGNKERRLDLLFYHIKMHCYVVIDIKMGEFEPEHAGKMNYYLSAIDNLLKTEKENPSIGIILCKSKDSLDVEYTLQDMNKPMGISEFTFSELPKTIRQNMPTVEELENELSRL</sequence>
<gene>
    <name evidence="3" type="ORF">G3O08_01925</name>
</gene>
<dbReference type="InterPro" id="IPR009362">
    <property type="entry name" value="YhcG_C"/>
</dbReference>
<feature type="domain" description="YhcG PDDEXK nuclease" evidence="1">
    <location>
        <begin position="196"/>
        <end position="348"/>
    </location>
</feature>
<evidence type="ECO:0000259" key="1">
    <source>
        <dbReference type="Pfam" id="PF06250"/>
    </source>
</evidence>
<dbReference type="Proteomes" id="UP000486602">
    <property type="component" value="Unassembled WGS sequence"/>
</dbReference>
<dbReference type="EMBL" id="JAAGVY010000002">
    <property type="protein sequence ID" value="NEN22262.1"/>
    <property type="molecule type" value="Genomic_DNA"/>
</dbReference>
<dbReference type="PANTHER" id="PTHR30547:SF0">
    <property type="entry name" value="BLR8175 PROTEIN"/>
    <property type="match status" value="1"/>
</dbReference>
<accession>A0A7K3WN17</accession>
<dbReference type="Pfam" id="PF06250">
    <property type="entry name" value="YhcG_C"/>
    <property type="match status" value="1"/>
</dbReference>
<dbReference type="Pfam" id="PF17761">
    <property type="entry name" value="DUF1016_N"/>
    <property type="match status" value="1"/>
</dbReference>
<protein>
    <submittedName>
        <fullName evidence="3">DUF1016 domain-containing protein</fullName>
    </submittedName>
</protein>
<dbReference type="InterPro" id="IPR011856">
    <property type="entry name" value="tRNA_endonuc-like_dom_sf"/>
</dbReference>